<evidence type="ECO:0000313" key="2">
    <source>
        <dbReference type="EMBL" id="TMR26556.1"/>
    </source>
</evidence>
<sequence length="196" mass="19239">MRNHSGTPVTGRGSMGAVLRRHGVRALTAAAALAATLLAVAGPAHATTNVSVSGGALQISSGAAADDIAVFVDTDGSLIIRNTADTVVASAPCVGLTANEVDCPSAGITAVTVNTGAGDDSFRNRTSLRTKAFMGTGADLFFGGLSRDIASGDDGNDRLAGLAGDDLLIGGAGADTANGADGTDTCDAEIESNCES</sequence>
<dbReference type="InterPro" id="IPR001343">
    <property type="entry name" value="Hemolysn_Ca-bd"/>
</dbReference>
<dbReference type="PROSITE" id="PS51318">
    <property type="entry name" value="TAT"/>
    <property type="match status" value="1"/>
</dbReference>
<keyword evidence="1" id="KW-0732">Signal</keyword>
<evidence type="ECO:0000256" key="1">
    <source>
        <dbReference type="SAM" id="SignalP"/>
    </source>
</evidence>
<name>A0A5S4G0R7_9ACTN</name>
<dbReference type="RefSeq" id="WP_138695435.1">
    <property type="nucleotide sequence ID" value="NZ_JBHSAZ010000016.1"/>
</dbReference>
<dbReference type="InterPro" id="IPR006311">
    <property type="entry name" value="TAT_signal"/>
</dbReference>
<keyword evidence="3" id="KW-1185">Reference proteome</keyword>
<dbReference type="PRINTS" id="PR00313">
    <property type="entry name" value="CABNDNGRPT"/>
</dbReference>
<dbReference type="AlphaFoldDB" id="A0A5S4G0R7"/>
<accession>A0A5S4G0R7</accession>
<comment type="caution">
    <text evidence="2">The sequence shown here is derived from an EMBL/GenBank/DDBJ whole genome shotgun (WGS) entry which is preliminary data.</text>
</comment>
<feature type="chain" id="PRO_5024418311" description="Calcium-binding protein" evidence="1">
    <location>
        <begin position="47"/>
        <end position="196"/>
    </location>
</feature>
<dbReference type="Proteomes" id="UP000306628">
    <property type="component" value="Unassembled WGS sequence"/>
</dbReference>
<dbReference type="OrthoDB" id="3539959at2"/>
<dbReference type="InterPro" id="IPR018511">
    <property type="entry name" value="Hemolysin-typ_Ca-bd_CS"/>
</dbReference>
<evidence type="ECO:0008006" key="4">
    <source>
        <dbReference type="Google" id="ProtNLM"/>
    </source>
</evidence>
<gene>
    <name evidence="2" type="ORF">ETD85_42120</name>
</gene>
<dbReference type="PROSITE" id="PS00330">
    <property type="entry name" value="HEMOLYSIN_CALCIUM"/>
    <property type="match status" value="1"/>
</dbReference>
<evidence type="ECO:0000313" key="3">
    <source>
        <dbReference type="Proteomes" id="UP000306628"/>
    </source>
</evidence>
<proteinExistence type="predicted"/>
<dbReference type="Gene3D" id="2.150.10.10">
    <property type="entry name" value="Serralysin-like metalloprotease, C-terminal"/>
    <property type="match status" value="1"/>
</dbReference>
<dbReference type="EMBL" id="VCKX01000194">
    <property type="protein sequence ID" value="TMR26556.1"/>
    <property type="molecule type" value="Genomic_DNA"/>
</dbReference>
<dbReference type="SUPFAM" id="SSF51120">
    <property type="entry name" value="beta-Roll"/>
    <property type="match status" value="1"/>
</dbReference>
<feature type="signal peptide" evidence="1">
    <location>
        <begin position="1"/>
        <end position="46"/>
    </location>
</feature>
<protein>
    <recommendedName>
        <fullName evidence="4">Calcium-binding protein</fullName>
    </recommendedName>
</protein>
<dbReference type="InterPro" id="IPR011049">
    <property type="entry name" value="Serralysin-like_metalloprot_C"/>
</dbReference>
<reference evidence="2 3" key="1">
    <citation type="submission" date="2019-05" db="EMBL/GenBank/DDBJ databases">
        <title>Draft genome sequence of Nonomuraea zeae DSM 100528.</title>
        <authorList>
            <person name="Saricaoglu S."/>
            <person name="Isik K."/>
        </authorList>
    </citation>
    <scope>NUCLEOTIDE SEQUENCE [LARGE SCALE GENOMIC DNA]</scope>
    <source>
        <strain evidence="2 3">DSM 100528</strain>
    </source>
</reference>
<organism evidence="2 3">
    <name type="scientific">Nonomuraea zeae</name>
    <dbReference type="NCBI Taxonomy" id="1642303"/>
    <lineage>
        <taxon>Bacteria</taxon>
        <taxon>Bacillati</taxon>
        <taxon>Actinomycetota</taxon>
        <taxon>Actinomycetes</taxon>
        <taxon>Streptosporangiales</taxon>
        <taxon>Streptosporangiaceae</taxon>
        <taxon>Nonomuraea</taxon>
    </lineage>
</organism>
<dbReference type="GO" id="GO:0005509">
    <property type="term" value="F:calcium ion binding"/>
    <property type="evidence" value="ECO:0007669"/>
    <property type="project" value="InterPro"/>
</dbReference>
<dbReference type="Pfam" id="PF00353">
    <property type="entry name" value="HemolysinCabind"/>
    <property type="match status" value="1"/>
</dbReference>